<dbReference type="GO" id="GO:0030688">
    <property type="term" value="C:preribosome, small subunit precursor"/>
    <property type="evidence" value="ECO:0007669"/>
    <property type="project" value="InterPro"/>
</dbReference>
<dbReference type="OMA" id="RLLYQLW"/>
<dbReference type="STRING" id="312017.Q236Y1"/>
<dbReference type="EMBL" id="GG662749">
    <property type="protein sequence ID" value="EAR92369.1"/>
    <property type="molecule type" value="Genomic_DNA"/>
</dbReference>
<name>Q236Y1_TETTS</name>
<evidence type="ECO:0000313" key="6">
    <source>
        <dbReference type="EMBL" id="EAR92369.1"/>
    </source>
</evidence>
<dbReference type="KEGG" id="tet:TTHERM_00083680"/>
<dbReference type="InParanoid" id="Q236Y1"/>
<gene>
    <name evidence="6" type="ORF">TTHERM_00083680</name>
</gene>
<organism evidence="6 7">
    <name type="scientific">Tetrahymena thermophila (strain SB210)</name>
    <dbReference type="NCBI Taxonomy" id="312017"/>
    <lineage>
        <taxon>Eukaryota</taxon>
        <taxon>Sar</taxon>
        <taxon>Alveolata</taxon>
        <taxon>Ciliophora</taxon>
        <taxon>Intramacronucleata</taxon>
        <taxon>Oligohymenophorea</taxon>
        <taxon>Hymenostomatida</taxon>
        <taxon>Tetrahymenina</taxon>
        <taxon>Tetrahymenidae</taxon>
        <taxon>Tetrahymena</taxon>
    </lineage>
</organism>
<feature type="compositionally biased region" description="Basic and acidic residues" evidence="5">
    <location>
        <begin position="426"/>
        <end position="440"/>
    </location>
</feature>
<dbReference type="GO" id="GO:0006364">
    <property type="term" value="P:rRNA processing"/>
    <property type="evidence" value="ECO:0007669"/>
    <property type="project" value="UniProtKB-KW"/>
</dbReference>
<accession>Q236Y1</accession>
<feature type="compositionally biased region" description="Basic and acidic residues" evidence="5">
    <location>
        <begin position="296"/>
        <end position="344"/>
    </location>
</feature>
<keyword evidence="3" id="KW-0698">rRNA processing</keyword>
<comment type="similarity">
    <text evidence="2">Belongs to the RRP1 family.</text>
</comment>
<proteinExistence type="inferred from homology"/>
<dbReference type="eggNOG" id="KOG3911">
    <property type="taxonomic scope" value="Eukaryota"/>
</dbReference>
<evidence type="ECO:0000256" key="3">
    <source>
        <dbReference type="ARBA" id="ARBA00022552"/>
    </source>
</evidence>
<reference evidence="7" key="1">
    <citation type="journal article" date="2006" name="PLoS Biol.">
        <title>Macronuclear genome sequence of the ciliate Tetrahymena thermophila, a model eukaryote.</title>
        <authorList>
            <person name="Eisen J.A."/>
            <person name="Coyne R.S."/>
            <person name="Wu M."/>
            <person name="Wu D."/>
            <person name="Thiagarajan M."/>
            <person name="Wortman J.R."/>
            <person name="Badger J.H."/>
            <person name="Ren Q."/>
            <person name="Amedeo P."/>
            <person name="Jones K.M."/>
            <person name="Tallon L.J."/>
            <person name="Delcher A.L."/>
            <person name="Salzberg S.L."/>
            <person name="Silva J.C."/>
            <person name="Haas B.J."/>
            <person name="Majoros W.H."/>
            <person name="Farzad M."/>
            <person name="Carlton J.M."/>
            <person name="Smith R.K. Jr."/>
            <person name="Garg J."/>
            <person name="Pearlman R.E."/>
            <person name="Karrer K.M."/>
            <person name="Sun L."/>
            <person name="Manning G."/>
            <person name="Elde N.C."/>
            <person name="Turkewitz A.P."/>
            <person name="Asai D.J."/>
            <person name="Wilkes D.E."/>
            <person name="Wang Y."/>
            <person name="Cai H."/>
            <person name="Collins K."/>
            <person name="Stewart B.A."/>
            <person name="Lee S.R."/>
            <person name="Wilamowska K."/>
            <person name="Weinberg Z."/>
            <person name="Ruzzo W.L."/>
            <person name="Wloga D."/>
            <person name="Gaertig J."/>
            <person name="Frankel J."/>
            <person name="Tsao C.-C."/>
            <person name="Gorovsky M.A."/>
            <person name="Keeling P.J."/>
            <person name="Waller R.F."/>
            <person name="Patron N.J."/>
            <person name="Cherry J.M."/>
            <person name="Stover N.A."/>
            <person name="Krieger C.J."/>
            <person name="del Toro C."/>
            <person name="Ryder H.F."/>
            <person name="Williamson S.C."/>
            <person name="Barbeau R.A."/>
            <person name="Hamilton E.P."/>
            <person name="Orias E."/>
        </authorList>
    </citation>
    <scope>NUCLEOTIDE SEQUENCE [LARGE SCALE GENOMIC DNA]</scope>
    <source>
        <strain evidence="7">SB210</strain>
    </source>
</reference>
<dbReference type="PANTHER" id="PTHR13026">
    <property type="entry name" value="NNP-1 PROTEIN NOVEL NUCLEAR PROTEIN 1 NOP52"/>
    <property type="match status" value="1"/>
</dbReference>
<dbReference type="GeneID" id="7839318"/>
<dbReference type="Proteomes" id="UP000009168">
    <property type="component" value="Unassembled WGS sequence"/>
</dbReference>
<feature type="compositionally biased region" description="Acidic residues" evidence="5">
    <location>
        <begin position="451"/>
        <end position="510"/>
    </location>
</feature>
<dbReference type="GO" id="GO:0005634">
    <property type="term" value="C:nucleus"/>
    <property type="evidence" value="ECO:0007669"/>
    <property type="project" value="UniProtKB-SubCell"/>
</dbReference>
<dbReference type="OrthoDB" id="2019504at2759"/>
<feature type="region of interest" description="Disordered" evidence="5">
    <location>
        <begin position="426"/>
        <end position="510"/>
    </location>
</feature>
<dbReference type="RefSeq" id="XP_001012614.1">
    <property type="nucleotide sequence ID" value="XM_001012614.3"/>
</dbReference>
<feature type="compositionally biased region" description="Basic and acidic residues" evidence="5">
    <location>
        <begin position="358"/>
        <end position="403"/>
    </location>
</feature>
<evidence type="ECO:0000313" key="7">
    <source>
        <dbReference type="Proteomes" id="UP000009168"/>
    </source>
</evidence>
<dbReference type="InterPro" id="IPR010301">
    <property type="entry name" value="RRP1"/>
</dbReference>
<evidence type="ECO:0000256" key="5">
    <source>
        <dbReference type="SAM" id="MobiDB-lite"/>
    </source>
</evidence>
<evidence type="ECO:0000256" key="1">
    <source>
        <dbReference type="ARBA" id="ARBA00004123"/>
    </source>
</evidence>
<evidence type="ECO:0000256" key="4">
    <source>
        <dbReference type="ARBA" id="ARBA00023242"/>
    </source>
</evidence>
<evidence type="ECO:0000256" key="2">
    <source>
        <dbReference type="ARBA" id="ARBA00006374"/>
    </source>
</evidence>
<feature type="region of interest" description="Disordered" evidence="5">
    <location>
        <begin position="296"/>
        <end position="404"/>
    </location>
</feature>
<keyword evidence="7" id="KW-1185">Reference proteome</keyword>
<dbReference type="PANTHER" id="PTHR13026:SF0">
    <property type="entry name" value="RIBOSOMAL RNA PROCESSING 1B"/>
    <property type="match status" value="1"/>
</dbReference>
<dbReference type="AlphaFoldDB" id="Q236Y1"/>
<protein>
    <submittedName>
        <fullName evidence="6">Nucleolar protein,Nop52 protein</fullName>
    </submittedName>
</protein>
<dbReference type="Pfam" id="PF05997">
    <property type="entry name" value="Nop52"/>
    <property type="match status" value="1"/>
</dbReference>
<dbReference type="HOGENOM" id="CLU_413084_0_0_1"/>
<comment type="subcellular location">
    <subcellularLocation>
        <location evidence="1">Nucleus</location>
    </subcellularLocation>
</comment>
<keyword evidence="4" id="KW-0539">Nucleus</keyword>
<sequence length="665" mass="78083">MSISTENNSNNNSASNTNAITPAIIAKKLSAIVPANTKEVIEEVKSYLDSQKLDKDGYRQIWKGIFFAMWASDKVPVQQALADELANLIFSVNKQKFEAINMWFQACFNIMNKEWAKIDYWRVNKFSSLMRKVITAFIRYLRKKGYNTDYVRQFSKSVHDEFYVEQTQTVSGLALHIMQIFPEVLSHFTSAKHDQVCLFLDIFLKQLNPNSCKGLRQKIKECIFEKIIELKNSSQLYQNFNLKAYREKLFDIAKKKKTDDVSRKEIYEIVELIDANVQLDEEDERYNKYIKEKEENRQKVNAEKELKKKAKEPSQKKNKDEKQSNKKEEKVNKKADLENEEQNKQKKQKLNDTSAKSVDNKQQKVTESNKKNEEQKENKSSANTKNEEKLTKQQKKELKKQEKLQQMIDEEEKKLLQEEKKLNQMEQKLLKQEKNGEKLSKNAKKQVQEPEQNEEDWDDEEDDEEEDFQDEEGEEDDEDEDDEDFQGEEDEEDDEEEDEEEDCDEEEMELTEEQLKAILGKNGDLEDDEDELDEEELQMLIKGTAEDIEVDDMDDDFYCEDDFEGYDIQEVTNNPLRINGLQNVYNSLPEYHFLSDPQKIKYFNNLTSKFKQNLLKEKTNGCSHKKSVIINTNNNLIKEFDLNEEVTAISKAPVIKKAKKVKTAA</sequence>